<dbReference type="AlphaFoldDB" id="A0A511QDT6"/>
<sequence length="355" mass="38326">MLVGKLFNGENTMINNIDTKAIPDLEKVIADSNAVDTNKVAGINRTPVEAGQLNLQSSLHAKVFERTTAELDQPKSSSSFNDAMQAKIAIKTIEDVSPTLSNFMKLSDGTINGDAAINNQDSAKNIFFDILVIMITIANISRQRESNERQDALQLHINSLEDSRDELRKQATVQTIFAVAQGFMTLASTSLGVWSARQSGKSLKNEIVGNQSLKGQQAQLDAKMDEIKGIKGIEGAKKIRTDLRQEAKGINDQMSAIKADTHLHGRQFEAASSRQQIIKASTDGTGQIMSASMTANSTASQADMKDADIEATRAQSAQQRNNDNLASLESLVAGLMATFRATASETANLNGRILA</sequence>
<protein>
    <recommendedName>
        <fullName evidence="3">Translocator protein PopD</fullName>
    </recommendedName>
</protein>
<keyword evidence="2" id="KW-1185">Reference proteome</keyword>
<proteinExistence type="predicted"/>
<dbReference type="NCBIfam" id="NF038055">
    <property type="entry name" value="T3SS_SctB_pilot"/>
    <property type="match status" value="1"/>
</dbReference>
<dbReference type="EMBL" id="BJXJ01000012">
    <property type="protein sequence ID" value="GEM75471.1"/>
    <property type="molecule type" value="Genomic_DNA"/>
</dbReference>
<dbReference type="InterPro" id="IPR008898">
    <property type="entry name" value="YopD-like"/>
</dbReference>
<dbReference type="Proteomes" id="UP000321922">
    <property type="component" value="Unassembled WGS sequence"/>
</dbReference>
<evidence type="ECO:0000313" key="1">
    <source>
        <dbReference type="EMBL" id="GEM75471.1"/>
    </source>
</evidence>
<dbReference type="Pfam" id="PF05844">
    <property type="entry name" value="YopD"/>
    <property type="match status" value="1"/>
</dbReference>
<dbReference type="OrthoDB" id="5903219at2"/>
<reference evidence="1 2" key="1">
    <citation type="submission" date="2019-07" db="EMBL/GenBank/DDBJ databases">
        <title>Whole genome shotgun sequence of Vibrio sagamiensis NBRC 104589.</title>
        <authorList>
            <person name="Hosoyama A."/>
            <person name="Uohara A."/>
            <person name="Ohji S."/>
            <person name="Ichikawa N."/>
        </authorList>
    </citation>
    <scope>NUCLEOTIDE SEQUENCE [LARGE SCALE GENOMIC DNA]</scope>
    <source>
        <strain evidence="1 2">NBRC 104589</strain>
    </source>
</reference>
<gene>
    <name evidence="1" type="ORF">VSA01S_15830</name>
</gene>
<organism evidence="1 2">
    <name type="scientific">Vibrio sagamiensis NBRC 104589</name>
    <dbReference type="NCBI Taxonomy" id="1219064"/>
    <lineage>
        <taxon>Bacteria</taxon>
        <taxon>Pseudomonadati</taxon>
        <taxon>Pseudomonadota</taxon>
        <taxon>Gammaproteobacteria</taxon>
        <taxon>Vibrionales</taxon>
        <taxon>Vibrionaceae</taxon>
        <taxon>Vibrio</taxon>
    </lineage>
</organism>
<name>A0A511QDT6_9VIBR</name>
<comment type="caution">
    <text evidence="1">The sequence shown here is derived from an EMBL/GenBank/DDBJ whole genome shotgun (WGS) entry which is preliminary data.</text>
</comment>
<evidence type="ECO:0008006" key="3">
    <source>
        <dbReference type="Google" id="ProtNLM"/>
    </source>
</evidence>
<evidence type="ECO:0000313" key="2">
    <source>
        <dbReference type="Proteomes" id="UP000321922"/>
    </source>
</evidence>
<accession>A0A511QDT6</accession>